<dbReference type="RefSeq" id="WP_073537027.1">
    <property type="nucleotide sequence ID" value="NZ_CP018335.1"/>
</dbReference>
<evidence type="ECO:0000313" key="2">
    <source>
        <dbReference type="EMBL" id="APM37307.1"/>
    </source>
</evidence>
<protein>
    <recommendedName>
        <fullName evidence="1">Helix-turn-helix domain-containing protein</fullName>
    </recommendedName>
</protein>
<evidence type="ECO:0000313" key="3">
    <source>
        <dbReference type="Proteomes" id="UP000184604"/>
    </source>
</evidence>
<sequence length="74" mass="8720">MEDYKIADKLKHDNKKVILVTPIETMELLGVGRNTMYQDLLKRKDFPAFKIGTKYFVNAELLQKWADKECNKSR</sequence>
<accession>A0A1L5F2V1</accession>
<gene>
    <name evidence="2" type="ORF">BS101_00270</name>
</gene>
<evidence type="ECO:0000259" key="1">
    <source>
        <dbReference type="Pfam" id="PF12728"/>
    </source>
</evidence>
<dbReference type="InterPro" id="IPR041657">
    <property type="entry name" value="HTH_17"/>
</dbReference>
<feature type="domain" description="Helix-turn-helix" evidence="1">
    <location>
        <begin position="20"/>
        <end position="68"/>
    </location>
</feature>
<name>A0A1L5F2V1_CLOKL</name>
<organism evidence="2 3">
    <name type="scientific">Clostridium kluyveri</name>
    <dbReference type="NCBI Taxonomy" id="1534"/>
    <lineage>
        <taxon>Bacteria</taxon>
        <taxon>Bacillati</taxon>
        <taxon>Bacillota</taxon>
        <taxon>Clostridia</taxon>
        <taxon>Eubacteriales</taxon>
        <taxon>Clostridiaceae</taxon>
        <taxon>Clostridium</taxon>
    </lineage>
</organism>
<dbReference type="EMBL" id="CP018335">
    <property type="protein sequence ID" value="APM37307.1"/>
    <property type="molecule type" value="Genomic_DNA"/>
</dbReference>
<reference evidence="2 3" key="1">
    <citation type="submission" date="2016-12" db="EMBL/GenBank/DDBJ databases">
        <title>Complete genome sequence of Clostridium kluyveri JZZ isolated from the pit mud of a Chinese flavor liquor-making factory.</title>
        <authorList>
            <person name="Wang Y."/>
        </authorList>
    </citation>
    <scope>NUCLEOTIDE SEQUENCE [LARGE SCALE GENOMIC DNA]</scope>
    <source>
        <strain evidence="2 3">JZZ</strain>
    </source>
</reference>
<dbReference type="AlphaFoldDB" id="A0A1L5F2V1"/>
<proteinExistence type="predicted"/>
<dbReference type="OrthoDB" id="1684751at2"/>
<dbReference type="Proteomes" id="UP000184604">
    <property type="component" value="Chromosome"/>
</dbReference>
<dbReference type="Pfam" id="PF12728">
    <property type="entry name" value="HTH_17"/>
    <property type="match status" value="1"/>
</dbReference>